<proteinExistence type="predicted"/>
<organism evidence="11 12">
    <name type="scientific">Porites lobata</name>
    <dbReference type="NCBI Taxonomy" id="104759"/>
    <lineage>
        <taxon>Eukaryota</taxon>
        <taxon>Metazoa</taxon>
        <taxon>Cnidaria</taxon>
        <taxon>Anthozoa</taxon>
        <taxon>Hexacorallia</taxon>
        <taxon>Scleractinia</taxon>
        <taxon>Fungiina</taxon>
        <taxon>Poritidae</taxon>
        <taxon>Porites</taxon>
    </lineage>
</organism>
<dbReference type="PROSITE" id="PS50145">
    <property type="entry name" value="ZF_TRAF"/>
    <property type="match status" value="2"/>
</dbReference>
<dbReference type="Pfam" id="PF13923">
    <property type="entry name" value="zf-C3HC4_2"/>
    <property type="match status" value="1"/>
</dbReference>
<dbReference type="PANTHER" id="PTHR10131:SF152">
    <property type="entry name" value="TNF RECEPTOR-ASSOCIATED FACTOR 6"/>
    <property type="match status" value="1"/>
</dbReference>
<feature type="domain" description="MATH" evidence="9">
    <location>
        <begin position="308"/>
        <end position="443"/>
    </location>
</feature>
<keyword evidence="2" id="KW-0963">Cytoplasm</keyword>
<evidence type="ECO:0000313" key="11">
    <source>
        <dbReference type="EMBL" id="CAH3178602.1"/>
    </source>
</evidence>
<dbReference type="Gene3D" id="2.60.210.10">
    <property type="entry name" value="Apoptosis, Tumor Necrosis Factor Receptor Associated Protein 2, Chain A"/>
    <property type="match status" value="1"/>
</dbReference>
<dbReference type="PIRSF" id="PIRSF015614">
    <property type="entry name" value="TRAF"/>
    <property type="match status" value="1"/>
</dbReference>
<feature type="non-terminal residue" evidence="11">
    <location>
        <position position="443"/>
    </location>
</feature>
<feature type="zinc finger region" description="TRAF-type" evidence="7">
    <location>
        <begin position="132"/>
        <end position="188"/>
    </location>
</feature>
<dbReference type="InterPro" id="IPR017907">
    <property type="entry name" value="Znf_RING_CS"/>
</dbReference>
<protein>
    <recommendedName>
        <fullName evidence="13">RING-type E3 ubiquitin transferase</fullName>
    </recommendedName>
</protein>
<keyword evidence="12" id="KW-1185">Reference proteome</keyword>
<sequence>MYFGQASAPSGYDEYFDPPLEEDHECPICLSGLREPMQTSCGHRFCRDCILWSFRSVSHSCPEHGCTWKGPLKTLDDHMKVCAFVDICCPKNCGKQLQRKNAKQHLETECPNRTTRCEHCDKEVHWNGLENHFRTCQNFPVPCGQCGRQNIVRKLMEHHLDNECPEMEIKCAFSVVGCTFEGKRATVEKHVDDQLGSHAMDLAKTFGAFLATQNLRAESRYNLPESVSCVARANNVAYSCDPKAPRHQQLKESNELKRTISVVSGEVENREYALNGPNSRRQRPLQDLDAVVWQLETKLLEFEGRVCNGTYIWRVENYRQRRQDAIANTMSAMHSPPFYTSLYGYKMCLRMNLNGVDSGLGKHITLFVHMMQGDYDNILEWPFSGKKITLSILDQSELRCHKSETFFVKAGLVAFQRPTDRRNYKGYGYVDFAPIDDIREPRY</sequence>
<evidence type="ECO:0000256" key="4">
    <source>
        <dbReference type="ARBA" id="ARBA00022737"/>
    </source>
</evidence>
<dbReference type="Gene3D" id="3.30.40.10">
    <property type="entry name" value="Zinc/RING finger domain, C3HC4 (zinc finger)"/>
    <property type="match status" value="3"/>
</dbReference>
<dbReference type="PROSITE" id="PS00518">
    <property type="entry name" value="ZF_RING_1"/>
    <property type="match status" value="1"/>
</dbReference>
<dbReference type="Pfam" id="PF21355">
    <property type="entry name" value="TRAF-mep_MATH"/>
    <property type="match status" value="1"/>
</dbReference>
<dbReference type="InterPro" id="IPR012227">
    <property type="entry name" value="TNF_rcpt-assoc_TRAF_met"/>
</dbReference>
<dbReference type="SUPFAM" id="SSF49599">
    <property type="entry name" value="TRAF domain-like"/>
    <property type="match status" value="2"/>
</dbReference>
<feature type="zinc finger region" description="TRAF-type" evidence="7">
    <location>
        <begin position="78"/>
        <end position="124"/>
    </location>
</feature>
<comment type="caution">
    <text evidence="11">The sequence shown here is derived from an EMBL/GenBank/DDBJ whole genome shotgun (WGS) entry which is preliminary data.</text>
</comment>
<evidence type="ECO:0000256" key="2">
    <source>
        <dbReference type="ARBA" id="ARBA00022490"/>
    </source>
</evidence>
<dbReference type="SUPFAM" id="SSF57850">
    <property type="entry name" value="RING/U-box"/>
    <property type="match status" value="1"/>
</dbReference>
<evidence type="ECO:0000256" key="5">
    <source>
        <dbReference type="ARBA" id="ARBA00022771"/>
    </source>
</evidence>
<dbReference type="InterPro" id="IPR001841">
    <property type="entry name" value="Znf_RING"/>
</dbReference>
<feature type="domain" description="TRAF-type" evidence="10">
    <location>
        <begin position="132"/>
        <end position="188"/>
    </location>
</feature>
<dbReference type="InterPro" id="IPR013083">
    <property type="entry name" value="Znf_RING/FYVE/PHD"/>
</dbReference>
<dbReference type="PROSITE" id="PS50144">
    <property type="entry name" value="MATH"/>
    <property type="match status" value="1"/>
</dbReference>
<name>A0ABN8RHW3_9CNID</name>
<dbReference type="InterPro" id="IPR001293">
    <property type="entry name" value="Znf_TRAF"/>
</dbReference>
<dbReference type="InterPro" id="IPR008974">
    <property type="entry name" value="TRAF-like"/>
</dbReference>
<dbReference type="InterPro" id="IPR002083">
    <property type="entry name" value="MATH/TRAF_dom"/>
</dbReference>
<dbReference type="CDD" id="cd00270">
    <property type="entry name" value="MATH_TRAF_C"/>
    <property type="match status" value="1"/>
</dbReference>
<evidence type="ECO:0000256" key="1">
    <source>
        <dbReference type="ARBA" id="ARBA00004496"/>
    </source>
</evidence>
<dbReference type="Pfam" id="PF02176">
    <property type="entry name" value="zf-TRAF"/>
    <property type="match status" value="1"/>
</dbReference>
<evidence type="ECO:0000259" key="9">
    <source>
        <dbReference type="PROSITE" id="PS50144"/>
    </source>
</evidence>
<feature type="domain" description="TRAF-type" evidence="10">
    <location>
        <begin position="78"/>
        <end position="124"/>
    </location>
</feature>
<keyword evidence="6 7" id="KW-0862">Zinc</keyword>
<dbReference type="Proteomes" id="UP001159405">
    <property type="component" value="Unassembled WGS sequence"/>
</dbReference>
<gene>
    <name evidence="11" type="ORF">PLOB_00020868</name>
</gene>
<evidence type="ECO:0000313" key="12">
    <source>
        <dbReference type="Proteomes" id="UP001159405"/>
    </source>
</evidence>
<evidence type="ECO:0000256" key="7">
    <source>
        <dbReference type="PROSITE-ProRule" id="PRU00207"/>
    </source>
</evidence>
<dbReference type="EMBL" id="CALNXK010000242">
    <property type="protein sequence ID" value="CAH3178602.1"/>
    <property type="molecule type" value="Genomic_DNA"/>
</dbReference>
<evidence type="ECO:0008006" key="13">
    <source>
        <dbReference type="Google" id="ProtNLM"/>
    </source>
</evidence>
<keyword evidence="3 7" id="KW-0479">Metal-binding</keyword>
<evidence type="ECO:0000259" key="8">
    <source>
        <dbReference type="PROSITE" id="PS50089"/>
    </source>
</evidence>
<comment type="subcellular location">
    <subcellularLocation>
        <location evidence="1">Cytoplasm</location>
    </subcellularLocation>
</comment>
<dbReference type="PANTHER" id="PTHR10131">
    <property type="entry name" value="TNF RECEPTOR ASSOCIATED FACTOR"/>
    <property type="match status" value="1"/>
</dbReference>
<dbReference type="SMART" id="SM00184">
    <property type="entry name" value="RING"/>
    <property type="match status" value="1"/>
</dbReference>
<feature type="domain" description="RING-type" evidence="8">
    <location>
        <begin position="26"/>
        <end position="64"/>
    </location>
</feature>
<reference evidence="11 12" key="1">
    <citation type="submission" date="2022-05" db="EMBL/GenBank/DDBJ databases">
        <authorList>
            <consortium name="Genoscope - CEA"/>
            <person name="William W."/>
        </authorList>
    </citation>
    <scope>NUCLEOTIDE SEQUENCE [LARGE SCALE GENOMIC DNA]</scope>
</reference>
<evidence type="ECO:0000256" key="6">
    <source>
        <dbReference type="ARBA" id="ARBA00022833"/>
    </source>
</evidence>
<keyword evidence="4" id="KW-0677">Repeat</keyword>
<evidence type="ECO:0000259" key="10">
    <source>
        <dbReference type="PROSITE" id="PS50145"/>
    </source>
</evidence>
<evidence type="ECO:0000256" key="3">
    <source>
        <dbReference type="ARBA" id="ARBA00022723"/>
    </source>
</evidence>
<dbReference type="PROSITE" id="PS50089">
    <property type="entry name" value="ZF_RING_2"/>
    <property type="match status" value="1"/>
</dbReference>
<dbReference type="InterPro" id="IPR049342">
    <property type="entry name" value="TRAF1-6_MATH_dom"/>
</dbReference>
<accession>A0ABN8RHW3</accession>
<keyword evidence="5 7" id="KW-0863">Zinc-finger</keyword>